<name>A0ACC4B4S0_POPAL</name>
<evidence type="ECO:0000313" key="1">
    <source>
        <dbReference type="EMBL" id="KAL3573376.1"/>
    </source>
</evidence>
<gene>
    <name evidence="1" type="ORF">D5086_023989</name>
</gene>
<comment type="caution">
    <text evidence="1">The sequence shown here is derived from an EMBL/GenBank/DDBJ whole genome shotgun (WGS) entry which is preliminary data.</text>
</comment>
<protein>
    <submittedName>
        <fullName evidence="1">Uncharacterized protein</fullName>
    </submittedName>
</protein>
<sequence>MVKNGNDPPNAFTISSVLKACKGMKRVFCGRLVHGLAIKRRFMEGFIYVDNALMDMYASCGVGMRDACVVFHDIKEKNVVSWTTLIAGYTHRGNGNRALQIFREMLLNFGRQIHTAVIKHGFESDLPVTNSILDMYCRCGCLSEANKYFNDMTEKDLITWNTLIAGYERSDSIEPLFIFSQMESEGFTPNCFTFTSLIATCANVAALCCGQQVHGGIFRRGLDRNLELANALIDMYAKCGRPGRVEEAYQLIRSMPFMADESVWGALLGACKAHNFSRLGKLAAKKALALRPNMVETYVMLSNIYAAEGKWGEAARMRKLMKRAGCRKVAGRSWIEVRNQVYSFVVGNKMGSHKEWVYEVLELPVQHMKEAGYVPEVDCLIHDQEDGT</sequence>
<accession>A0ACC4B4S0</accession>
<evidence type="ECO:0000313" key="2">
    <source>
        <dbReference type="Proteomes" id="UP000309997"/>
    </source>
</evidence>
<organism evidence="1 2">
    <name type="scientific">Populus alba</name>
    <name type="common">White poplar</name>
    <dbReference type="NCBI Taxonomy" id="43335"/>
    <lineage>
        <taxon>Eukaryota</taxon>
        <taxon>Viridiplantae</taxon>
        <taxon>Streptophyta</taxon>
        <taxon>Embryophyta</taxon>
        <taxon>Tracheophyta</taxon>
        <taxon>Spermatophyta</taxon>
        <taxon>Magnoliopsida</taxon>
        <taxon>eudicotyledons</taxon>
        <taxon>Gunneridae</taxon>
        <taxon>Pentapetalae</taxon>
        <taxon>rosids</taxon>
        <taxon>fabids</taxon>
        <taxon>Malpighiales</taxon>
        <taxon>Salicaceae</taxon>
        <taxon>Saliceae</taxon>
        <taxon>Populus</taxon>
    </lineage>
</organism>
<proteinExistence type="predicted"/>
<dbReference type="EMBL" id="RCHU02000013">
    <property type="protein sequence ID" value="KAL3573376.1"/>
    <property type="molecule type" value="Genomic_DNA"/>
</dbReference>
<reference evidence="1 2" key="1">
    <citation type="journal article" date="2024" name="Plant Biotechnol. J.">
        <title>Genome and CRISPR/Cas9 system of a widespread forest tree (Populus alba) in the world.</title>
        <authorList>
            <person name="Liu Y.J."/>
            <person name="Jiang P.F."/>
            <person name="Han X.M."/>
            <person name="Li X.Y."/>
            <person name="Wang H.M."/>
            <person name="Wang Y.J."/>
            <person name="Wang X.X."/>
            <person name="Zeng Q.Y."/>
        </authorList>
    </citation>
    <scope>NUCLEOTIDE SEQUENCE [LARGE SCALE GENOMIC DNA]</scope>
    <source>
        <strain evidence="2">cv. PAL-ZL1</strain>
    </source>
</reference>
<dbReference type="Proteomes" id="UP000309997">
    <property type="component" value="Unassembled WGS sequence"/>
</dbReference>
<keyword evidence="2" id="KW-1185">Reference proteome</keyword>